<name>A0A837DGN7_9PSEU</name>
<reference evidence="2 3" key="1">
    <citation type="submission" date="2014-10" db="EMBL/GenBank/DDBJ databases">
        <title>Genome sequence of Micropolyspora internatus JCM3315.</title>
        <authorList>
            <person name="Shin S.-K."/>
            <person name="Yi H."/>
        </authorList>
    </citation>
    <scope>NUCLEOTIDE SEQUENCE [LARGE SCALE GENOMIC DNA]</scope>
    <source>
        <strain evidence="2 3">JCM 3315</strain>
    </source>
</reference>
<evidence type="ECO:0000313" key="3">
    <source>
        <dbReference type="Proteomes" id="UP000030848"/>
    </source>
</evidence>
<feature type="region of interest" description="Disordered" evidence="1">
    <location>
        <begin position="40"/>
        <end position="63"/>
    </location>
</feature>
<dbReference type="EMBL" id="JRZE01000001">
    <property type="protein sequence ID" value="KHF46178.1"/>
    <property type="molecule type" value="Genomic_DNA"/>
</dbReference>
<organism evidence="2 3">
    <name type="scientific">Saccharomonospora viridis</name>
    <dbReference type="NCBI Taxonomy" id="1852"/>
    <lineage>
        <taxon>Bacteria</taxon>
        <taxon>Bacillati</taxon>
        <taxon>Actinomycetota</taxon>
        <taxon>Actinomycetes</taxon>
        <taxon>Pseudonocardiales</taxon>
        <taxon>Pseudonocardiaceae</taxon>
        <taxon>Saccharomonospora</taxon>
    </lineage>
</organism>
<dbReference type="Proteomes" id="UP000030848">
    <property type="component" value="Unassembled WGS sequence"/>
</dbReference>
<gene>
    <name evidence="2" type="ORF">MINT15_04790</name>
</gene>
<dbReference type="AlphaFoldDB" id="A0A837DGN7"/>
<evidence type="ECO:0000256" key="1">
    <source>
        <dbReference type="SAM" id="MobiDB-lite"/>
    </source>
</evidence>
<protein>
    <submittedName>
        <fullName evidence="2">Tetratricopeptide repeat-containing protein</fullName>
    </submittedName>
</protein>
<accession>A0A837DGN7</accession>
<comment type="caution">
    <text evidence="2">The sequence shown here is derived from an EMBL/GenBank/DDBJ whole genome shotgun (WGS) entry which is preliminary data.</text>
</comment>
<sequence length="63" mass="6665">MTNDDGDTPFVAQHHTFPGLELHVFIQHETELAARLVSRGPDIADGPQGDGGPVARGRFGAKG</sequence>
<proteinExistence type="predicted"/>
<feature type="compositionally biased region" description="Gly residues" evidence="1">
    <location>
        <begin position="48"/>
        <end position="63"/>
    </location>
</feature>
<evidence type="ECO:0000313" key="2">
    <source>
        <dbReference type="EMBL" id="KHF46178.1"/>
    </source>
</evidence>